<proteinExistence type="predicted"/>
<gene>
    <name evidence="1" type="ORF">QE380_002059</name>
</gene>
<keyword evidence="2" id="KW-1185">Reference proteome</keyword>
<dbReference type="RefSeq" id="WP_307003532.1">
    <property type="nucleotide sequence ID" value="NZ_JAUTBK010000002.1"/>
</dbReference>
<name>A0ABU0UX48_ACIBI</name>
<dbReference type="Proteomes" id="UP001233360">
    <property type="component" value="Unassembled WGS sequence"/>
</dbReference>
<protein>
    <submittedName>
        <fullName evidence="1">Uncharacterized protein</fullName>
    </submittedName>
</protein>
<sequence length="60" mass="6836">MTLNDQPRQGKIVELQLGLPQGASIYALSPWGMLIELQTIPNGYYYDEKSEATAWIPLRR</sequence>
<evidence type="ECO:0000313" key="2">
    <source>
        <dbReference type="Proteomes" id="UP001233360"/>
    </source>
</evidence>
<organism evidence="1 2">
    <name type="scientific">Acinetobacter baylyi</name>
    <dbReference type="NCBI Taxonomy" id="202950"/>
    <lineage>
        <taxon>Bacteria</taxon>
        <taxon>Pseudomonadati</taxon>
        <taxon>Pseudomonadota</taxon>
        <taxon>Gammaproteobacteria</taxon>
        <taxon>Moraxellales</taxon>
        <taxon>Moraxellaceae</taxon>
        <taxon>Acinetobacter</taxon>
    </lineage>
</organism>
<reference evidence="1 2" key="1">
    <citation type="submission" date="2023-07" db="EMBL/GenBank/DDBJ databases">
        <title>Functional and genomic diversity of the sorghum phyllosphere microbiome.</title>
        <authorList>
            <person name="Shade A."/>
        </authorList>
    </citation>
    <scope>NUCLEOTIDE SEQUENCE [LARGE SCALE GENOMIC DNA]</scope>
    <source>
        <strain evidence="1 2">SORGH_AS_0887</strain>
    </source>
</reference>
<comment type="caution">
    <text evidence="1">The sequence shown here is derived from an EMBL/GenBank/DDBJ whole genome shotgun (WGS) entry which is preliminary data.</text>
</comment>
<evidence type="ECO:0000313" key="1">
    <source>
        <dbReference type="EMBL" id="MDQ1209136.1"/>
    </source>
</evidence>
<dbReference type="EMBL" id="JAUTBK010000002">
    <property type="protein sequence ID" value="MDQ1209136.1"/>
    <property type="molecule type" value="Genomic_DNA"/>
</dbReference>
<accession>A0ABU0UX48</accession>